<evidence type="ECO:0000313" key="1">
    <source>
        <dbReference type="EMBL" id="KQC86811.1"/>
    </source>
</evidence>
<evidence type="ECO:0000313" key="2">
    <source>
        <dbReference type="Proteomes" id="UP000050833"/>
    </source>
</evidence>
<accession>A0AAW3JWW9</accession>
<protein>
    <recommendedName>
        <fullName evidence="3">Excisionase from transposon Tn916</fullName>
    </recommendedName>
</protein>
<dbReference type="AlphaFoldDB" id="A0AAW3JWW9"/>
<dbReference type="Proteomes" id="UP000050833">
    <property type="component" value="Unassembled WGS sequence"/>
</dbReference>
<proteinExistence type="predicted"/>
<evidence type="ECO:0008006" key="3">
    <source>
        <dbReference type="Google" id="ProtNLM"/>
    </source>
</evidence>
<dbReference type="InterPro" id="IPR045591">
    <property type="entry name" value="DUF6462"/>
</dbReference>
<dbReference type="Pfam" id="PF20063">
    <property type="entry name" value="DUF6462"/>
    <property type="match status" value="1"/>
</dbReference>
<comment type="caution">
    <text evidence="1">The sequence shown here is derived from an EMBL/GenBank/DDBJ whole genome shotgun (WGS) entry which is preliminary data.</text>
</comment>
<gene>
    <name evidence="1" type="ORF">APZ18_06525</name>
</gene>
<sequence length="99" mass="11397">MSYSYKCYSDTKGIMKKYVNAVEGAAIYGLGKTRIMTLAKEEGAVYKVGNSALINTEIFESYLEKFREPSRPLPAHIWNDRNKHHISVQKIKYTSVVYR</sequence>
<keyword evidence="2" id="KW-1185">Reference proteome</keyword>
<dbReference type="EMBL" id="LLKB01000001">
    <property type="protein sequence ID" value="KQC86811.1"/>
    <property type="molecule type" value="Genomic_DNA"/>
</dbReference>
<organism evidence="1 2">
    <name type="scientific">Butyribacter intestini</name>
    <dbReference type="NCBI Taxonomy" id="1703332"/>
    <lineage>
        <taxon>Bacteria</taxon>
        <taxon>Bacillati</taxon>
        <taxon>Bacillota</taxon>
        <taxon>Clostridia</taxon>
        <taxon>Lachnospirales</taxon>
        <taxon>Lachnospiraceae</taxon>
        <taxon>Butyribacter</taxon>
    </lineage>
</organism>
<reference evidence="1 2" key="1">
    <citation type="submission" date="2015-10" db="EMBL/GenBank/DDBJ databases">
        <title>Butyribacter intestini gen. nov., sp. nov., a butyric acid-producing bacterium of the family Lachnospiraceae isolated from the human faeces.</title>
        <authorList>
            <person name="Zou Y."/>
            <person name="Xue W."/>
            <person name="Luo G."/>
            <person name="Lv M."/>
        </authorList>
    </citation>
    <scope>NUCLEOTIDE SEQUENCE [LARGE SCALE GENOMIC DNA]</scope>
    <source>
        <strain evidence="1 2">TF01-11</strain>
    </source>
</reference>
<name>A0AAW3JWW9_9FIRM</name>